<organism evidence="1 2">
    <name type="scientific">Dendrothele bispora (strain CBS 962.96)</name>
    <dbReference type="NCBI Taxonomy" id="1314807"/>
    <lineage>
        <taxon>Eukaryota</taxon>
        <taxon>Fungi</taxon>
        <taxon>Dikarya</taxon>
        <taxon>Basidiomycota</taxon>
        <taxon>Agaricomycotina</taxon>
        <taxon>Agaricomycetes</taxon>
        <taxon>Agaricomycetidae</taxon>
        <taxon>Agaricales</taxon>
        <taxon>Agaricales incertae sedis</taxon>
        <taxon>Dendrothele</taxon>
    </lineage>
</organism>
<dbReference type="AlphaFoldDB" id="A0A4V4HHU4"/>
<dbReference type="OrthoDB" id="3258141at2759"/>
<dbReference type="EMBL" id="ML179060">
    <property type="protein sequence ID" value="THV04066.1"/>
    <property type="molecule type" value="Genomic_DNA"/>
</dbReference>
<reference evidence="1 2" key="1">
    <citation type="journal article" date="2019" name="Nat. Ecol. Evol.">
        <title>Megaphylogeny resolves global patterns of mushroom evolution.</title>
        <authorList>
            <person name="Varga T."/>
            <person name="Krizsan K."/>
            <person name="Foldi C."/>
            <person name="Dima B."/>
            <person name="Sanchez-Garcia M."/>
            <person name="Sanchez-Ramirez S."/>
            <person name="Szollosi G.J."/>
            <person name="Szarkandi J.G."/>
            <person name="Papp V."/>
            <person name="Albert L."/>
            <person name="Andreopoulos W."/>
            <person name="Angelini C."/>
            <person name="Antonin V."/>
            <person name="Barry K.W."/>
            <person name="Bougher N.L."/>
            <person name="Buchanan P."/>
            <person name="Buyck B."/>
            <person name="Bense V."/>
            <person name="Catcheside P."/>
            <person name="Chovatia M."/>
            <person name="Cooper J."/>
            <person name="Damon W."/>
            <person name="Desjardin D."/>
            <person name="Finy P."/>
            <person name="Geml J."/>
            <person name="Haridas S."/>
            <person name="Hughes K."/>
            <person name="Justo A."/>
            <person name="Karasinski D."/>
            <person name="Kautmanova I."/>
            <person name="Kiss B."/>
            <person name="Kocsube S."/>
            <person name="Kotiranta H."/>
            <person name="LaButti K.M."/>
            <person name="Lechner B.E."/>
            <person name="Liimatainen K."/>
            <person name="Lipzen A."/>
            <person name="Lukacs Z."/>
            <person name="Mihaltcheva S."/>
            <person name="Morgado L.N."/>
            <person name="Niskanen T."/>
            <person name="Noordeloos M.E."/>
            <person name="Ohm R.A."/>
            <person name="Ortiz-Santana B."/>
            <person name="Ovrebo C."/>
            <person name="Racz N."/>
            <person name="Riley R."/>
            <person name="Savchenko A."/>
            <person name="Shiryaev A."/>
            <person name="Soop K."/>
            <person name="Spirin V."/>
            <person name="Szebenyi C."/>
            <person name="Tomsovsky M."/>
            <person name="Tulloss R.E."/>
            <person name="Uehling J."/>
            <person name="Grigoriev I.V."/>
            <person name="Vagvolgyi C."/>
            <person name="Papp T."/>
            <person name="Martin F.M."/>
            <person name="Miettinen O."/>
            <person name="Hibbett D.S."/>
            <person name="Nagy L.G."/>
        </authorList>
    </citation>
    <scope>NUCLEOTIDE SEQUENCE [LARGE SCALE GENOMIC DNA]</scope>
    <source>
        <strain evidence="1 2">CBS 962.96</strain>
    </source>
</reference>
<protein>
    <submittedName>
        <fullName evidence="1">Uncharacterized protein</fullName>
    </submittedName>
</protein>
<evidence type="ECO:0000313" key="2">
    <source>
        <dbReference type="Proteomes" id="UP000297245"/>
    </source>
</evidence>
<sequence length="234" mass="26127">MAHLIRSAKSGSDWTLNELRAYNIYLHRQDHLTFFGVAALPRPNVDPELINNADATDMAESQNAELITLLDLAMSHRSGENAVGDFVVQLFRTMGYVHRERVARSRKDLTLQICGELRHARTDVCLVDRANNDIVLLVQEDKRVEDGENNVAEAQLVAEAVAAFAENNKNREASGLEPLAQKVIPGITMIGTSPTFYKINVTRNLVDHVCCGTYPSDHTLVTYCYPPLGREHIE</sequence>
<dbReference type="Proteomes" id="UP000297245">
    <property type="component" value="Unassembled WGS sequence"/>
</dbReference>
<proteinExistence type="predicted"/>
<name>A0A4V4HHU4_DENBC</name>
<evidence type="ECO:0000313" key="1">
    <source>
        <dbReference type="EMBL" id="THV04066.1"/>
    </source>
</evidence>
<feature type="non-terminal residue" evidence="1">
    <location>
        <position position="234"/>
    </location>
</feature>
<accession>A0A4V4HHU4</accession>
<keyword evidence="2" id="KW-1185">Reference proteome</keyword>
<gene>
    <name evidence="1" type="ORF">K435DRAFT_714828</name>
</gene>